<keyword evidence="2" id="KW-1185">Reference proteome</keyword>
<accession>A0AAD9ZM40</accession>
<dbReference type="InterPro" id="IPR036691">
    <property type="entry name" value="Endo/exonu/phosph_ase_sf"/>
</dbReference>
<name>A0AAD9ZM40_9ROSI</name>
<protein>
    <submittedName>
        <fullName evidence="1">Uncharacterized protein</fullName>
    </submittedName>
</protein>
<evidence type="ECO:0000313" key="2">
    <source>
        <dbReference type="Proteomes" id="UP001281410"/>
    </source>
</evidence>
<organism evidence="1 2">
    <name type="scientific">Dipteronia sinensis</name>
    <dbReference type="NCBI Taxonomy" id="43782"/>
    <lineage>
        <taxon>Eukaryota</taxon>
        <taxon>Viridiplantae</taxon>
        <taxon>Streptophyta</taxon>
        <taxon>Embryophyta</taxon>
        <taxon>Tracheophyta</taxon>
        <taxon>Spermatophyta</taxon>
        <taxon>Magnoliopsida</taxon>
        <taxon>eudicotyledons</taxon>
        <taxon>Gunneridae</taxon>
        <taxon>Pentapetalae</taxon>
        <taxon>rosids</taxon>
        <taxon>malvids</taxon>
        <taxon>Sapindales</taxon>
        <taxon>Sapindaceae</taxon>
        <taxon>Hippocastanoideae</taxon>
        <taxon>Acereae</taxon>
        <taxon>Dipteronia</taxon>
    </lineage>
</organism>
<reference evidence="1" key="1">
    <citation type="journal article" date="2023" name="Plant J.">
        <title>Genome sequences and population genomics provide insights into the demographic history, inbreeding, and mutation load of two 'living fossil' tree species of Dipteronia.</title>
        <authorList>
            <person name="Feng Y."/>
            <person name="Comes H.P."/>
            <person name="Chen J."/>
            <person name="Zhu S."/>
            <person name="Lu R."/>
            <person name="Zhang X."/>
            <person name="Li P."/>
            <person name="Qiu J."/>
            <person name="Olsen K.M."/>
            <person name="Qiu Y."/>
        </authorList>
    </citation>
    <scope>NUCLEOTIDE SEQUENCE</scope>
    <source>
        <strain evidence="1">NBL</strain>
    </source>
</reference>
<dbReference type="SUPFAM" id="SSF56219">
    <property type="entry name" value="DNase I-like"/>
    <property type="match status" value="1"/>
</dbReference>
<dbReference type="EMBL" id="JANJYJ010000010">
    <property type="protein sequence ID" value="KAK3184731.1"/>
    <property type="molecule type" value="Genomic_DNA"/>
</dbReference>
<dbReference type="Proteomes" id="UP001281410">
    <property type="component" value="Unassembled WGS sequence"/>
</dbReference>
<dbReference type="Gene3D" id="3.60.10.10">
    <property type="entry name" value="Endonuclease/exonuclease/phosphatase"/>
    <property type="match status" value="1"/>
</dbReference>
<evidence type="ECO:0000313" key="1">
    <source>
        <dbReference type="EMBL" id="KAK3184731.1"/>
    </source>
</evidence>
<comment type="caution">
    <text evidence="1">The sequence shown here is derived from an EMBL/GenBank/DDBJ whole genome shotgun (WGS) entry which is preliminary data.</text>
</comment>
<proteinExistence type="predicted"/>
<sequence>MKSLGGSVLNKGVGVEAKGSAGGVISLWNDDGFKVSSCIYNDRCIILSGVLTSINKEIVICNVYASNKEKERVEMWRFILRAQFSLSGAWIIEGDFNTVLDPNERKGG</sequence>
<gene>
    <name evidence="1" type="ORF">Dsin_032017</name>
</gene>
<dbReference type="AlphaFoldDB" id="A0AAD9ZM40"/>